<reference evidence="1" key="2">
    <citation type="submission" date="2021-09" db="EMBL/GenBank/DDBJ databases">
        <authorList>
            <person name="Gilroy R."/>
        </authorList>
    </citation>
    <scope>NUCLEOTIDE SEQUENCE</scope>
    <source>
        <strain evidence="1">ChiBcec21-2208</strain>
    </source>
</reference>
<proteinExistence type="predicted"/>
<protein>
    <submittedName>
        <fullName evidence="1">Bacteriophage Gp15 family protein</fullName>
    </submittedName>
</protein>
<dbReference type="InterPro" id="IPR009660">
    <property type="entry name" value="Phage_A500_Gp15"/>
</dbReference>
<reference evidence="1" key="1">
    <citation type="journal article" date="2021" name="PeerJ">
        <title>Extensive microbial diversity within the chicken gut microbiome revealed by metagenomics and culture.</title>
        <authorList>
            <person name="Gilroy R."/>
            <person name="Ravi A."/>
            <person name="Getino M."/>
            <person name="Pursley I."/>
            <person name="Horton D.L."/>
            <person name="Alikhan N.F."/>
            <person name="Baker D."/>
            <person name="Gharbi K."/>
            <person name="Hall N."/>
            <person name="Watson M."/>
            <person name="Adriaenssens E.M."/>
            <person name="Foster-Nyarko E."/>
            <person name="Jarju S."/>
            <person name="Secka A."/>
            <person name="Antonio M."/>
            <person name="Oren A."/>
            <person name="Chaudhuri R.R."/>
            <person name="La Ragione R."/>
            <person name="Hildebrand F."/>
            <person name="Pallen M.J."/>
        </authorList>
    </citation>
    <scope>NUCLEOTIDE SEQUENCE</scope>
    <source>
        <strain evidence="1">ChiBcec21-2208</strain>
    </source>
</reference>
<name>A0A921IJT5_9FIRM</name>
<dbReference type="Pfam" id="PF06854">
    <property type="entry name" value="Phage_Gp15"/>
    <property type="match status" value="1"/>
</dbReference>
<organism evidence="1 2">
    <name type="scientific">Subdoligranulum variabile</name>
    <dbReference type="NCBI Taxonomy" id="214851"/>
    <lineage>
        <taxon>Bacteria</taxon>
        <taxon>Bacillati</taxon>
        <taxon>Bacillota</taxon>
        <taxon>Clostridia</taxon>
        <taxon>Eubacteriales</taxon>
        <taxon>Oscillospiraceae</taxon>
        <taxon>Subdoligranulum</taxon>
    </lineage>
</organism>
<accession>A0A921IJT5</accession>
<sequence>MTGAWGLPMQAVIEDRVYEIHTDYRDILELLRWLDGTAAPELDRGERWYVAMRLFYPDFAAMPRQDWQAATRFLTRFLSAGRPEPDHAAPRLMDWQQDAPLIAAGIQQATGQDVRALPYLHWWSFLSAFDAIGDGTFATVVAIRDKLRRGKKLEPWELDFYRTHRVAVDLRPAPDPEAEEEKRRLLARLGA</sequence>
<comment type="caution">
    <text evidence="1">The sequence shown here is derived from an EMBL/GenBank/DDBJ whole genome shotgun (WGS) entry which is preliminary data.</text>
</comment>
<gene>
    <name evidence="1" type="ORF">K8V20_07175</name>
</gene>
<evidence type="ECO:0000313" key="2">
    <source>
        <dbReference type="Proteomes" id="UP000782880"/>
    </source>
</evidence>
<dbReference type="EMBL" id="DYVE01000183">
    <property type="protein sequence ID" value="HJG28411.1"/>
    <property type="molecule type" value="Genomic_DNA"/>
</dbReference>
<dbReference type="AlphaFoldDB" id="A0A921IJT5"/>
<evidence type="ECO:0000313" key="1">
    <source>
        <dbReference type="EMBL" id="HJG28411.1"/>
    </source>
</evidence>
<dbReference type="Proteomes" id="UP000782880">
    <property type="component" value="Unassembled WGS sequence"/>
</dbReference>